<accession>A0ACC2D3U0</accession>
<evidence type="ECO:0000313" key="1">
    <source>
        <dbReference type="EMBL" id="KAJ7548954.1"/>
    </source>
</evidence>
<reference evidence="2" key="1">
    <citation type="journal article" date="2024" name="Proc. Natl. Acad. Sci. U.S.A.">
        <title>Extraordinary preservation of gene collinearity over three hundred million years revealed in homosporous lycophytes.</title>
        <authorList>
            <person name="Li C."/>
            <person name="Wickell D."/>
            <person name="Kuo L.Y."/>
            <person name="Chen X."/>
            <person name="Nie B."/>
            <person name="Liao X."/>
            <person name="Peng D."/>
            <person name="Ji J."/>
            <person name="Jenkins J."/>
            <person name="Williams M."/>
            <person name="Shu S."/>
            <person name="Plott C."/>
            <person name="Barry K."/>
            <person name="Rajasekar S."/>
            <person name="Grimwood J."/>
            <person name="Han X."/>
            <person name="Sun S."/>
            <person name="Hou Z."/>
            <person name="He W."/>
            <person name="Dai G."/>
            <person name="Sun C."/>
            <person name="Schmutz J."/>
            <person name="Leebens-Mack J.H."/>
            <person name="Li F.W."/>
            <person name="Wang L."/>
        </authorList>
    </citation>
    <scope>NUCLEOTIDE SEQUENCE [LARGE SCALE GENOMIC DNA]</scope>
    <source>
        <strain evidence="2">cv. PW_Plant_1</strain>
    </source>
</reference>
<proteinExistence type="predicted"/>
<organism evidence="1 2">
    <name type="scientific">Diphasiastrum complanatum</name>
    <name type="common">Issler's clubmoss</name>
    <name type="synonym">Lycopodium complanatum</name>
    <dbReference type="NCBI Taxonomy" id="34168"/>
    <lineage>
        <taxon>Eukaryota</taxon>
        <taxon>Viridiplantae</taxon>
        <taxon>Streptophyta</taxon>
        <taxon>Embryophyta</taxon>
        <taxon>Tracheophyta</taxon>
        <taxon>Lycopodiopsida</taxon>
        <taxon>Lycopodiales</taxon>
        <taxon>Lycopodiaceae</taxon>
        <taxon>Lycopodioideae</taxon>
        <taxon>Diphasiastrum</taxon>
    </lineage>
</organism>
<name>A0ACC2D3U0_DIPCM</name>
<dbReference type="Proteomes" id="UP001162992">
    <property type="component" value="Chromosome 7"/>
</dbReference>
<dbReference type="EMBL" id="CM055098">
    <property type="protein sequence ID" value="KAJ7548954.1"/>
    <property type="molecule type" value="Genomic_DNA"/>
</dbReference>
<evidence type="ECO:0000313" key="2">
    <source>
        <dbReference type="Proteomes" id="UP001162992"/>
    </source>
</evidence>
<protein>
    <submittedName>
        <fullName evidence="1">Uncharacterized protein</fullName>
    </submittedName>
</protein>
<comment type="caution">
    <text evidence="1">The sequence shown here is derived from an EMBL/GenBank/DDBJ whole genome shotgun (WGS) entry which is preliminary data.</text>
</comment>
<gene>
    <name evidence="1" type="ORF">O6H91_07G034400</name>
</gene>
<sequence length="303" mass="33650">MAAANASLGVDALPPEDELMKDVDTIFKNARQAQTGSLNGFTQSYILPYGIDNYDGVIIDPTGLPEDVPTFVVQLQASLAYWNAQQRKGVWLKLPLPSANLVLSAIQAGFTYHHAEPTYLMLTRWLPETPSTLPPNASHQVGVAAFVLNEKSEVLAVQEKNGPLRGSGIWKMPTGLVNQGEDIFAGAVREVKEETGVDTEFMQILGFRQGHQVAFDKSDLFFVCILKPCSSEIVKQDSEIEAAKWMPLVKFKAQPFFQERSMLKRMMDICIASTEGHYQGFSPNELNTGFQKQNSYFYQGPVH</sequence>
<keyword evidence="2" id="KW-1185">Reference proteome</keyword>